<gene>
    <name evidence="1" type="ORF">RFH51_06390</name>
</gene>
<name>A0AAW8JF33_9GAMM</name>
<evidence type="ECO:0000313" key="1">
    <source>
        <dbReference type="EMBL" id="MDQ9071084.1"/>
    </source>
</evidence>
<evidence type="ECO:0008006" key="3">
    <source>
        <dbReference type="Google" id="ProtNLM"/>
    </source>
</evidence>
<proteinExistence type="predicted"/>
<accession>A0AAW8JF33</accession>
<dbReference type="EMBL" id="JAVIDA010000006">
    <property type="protein sequence ID" value="MDQ9071084.1"/>
    <property type="molecule type" value="Genomic_DNA"/>
</dbReference>
<dbReference type="AlphaFoldDB" id="A0AAW8JF33"/>
<organism evidence="1 2">
    <name type="scientific">Acinetobacter gerneri</name>
    <dbReference type="NCBI Taxonomy" id="202952"/>
    <lineage>
        <taxon>Bacteria</taxon>
        <taxon>Pseudomonadati</taxon>
        <taxon>Pseudomonadota</taxon>
        <taxon>Gammaproteobacteria</taxon>
        <taxon>Moraxellales</taxon>
        <taxon>Moraxellaceae</taxon>
        <taxon>Acinetobacter</taxon>
    </lineage>
</organism>
<sequence>MSDYRVDADVDFNDINDRVRTEIRRTINALTGRLHRTVNRNLLSGDPYLKADSGRLHQSTFGKVEEGKDFIEGTVGAGGANIRYLFTHEFGLHGTLGVKAHLRTIKQAFGRSISPKQVAIKAHSRVVNFRERQMLRDALEEVGKIVPKNIDAAIQRGLSG</sequence>
<comment type="caution">
    <text evidence="1">The sequence shown here is derived from an EMBL/GenBank/DDBJ whole genome shotgun (WGS) entry which is preliminary data.</text>
</comment>
<reference evidence="1" key="1">
    <citation type="submission" date="2023-08" db="EMBL/GenBank/DDBJ databases">
        <title>Emergence of clinically-relevant ST2 carbapenem-resistant Acinetobacter baumannii strains in hospital sewages in Zhejiang, East of China.</title>
        <authorList>
            <person name="Kaichao C."/>
            <person name="Zhang R."/>
        </authorList>
    </citation>
    <scope>NUCLEOTIDE SEQUENCE</scope>
    <source>
        <strain evidence="1">M-SY-60</strain>
    </source>
</reference>
<protein>
    <recommendedName>
        <fullName evidence="3">HK97 gp10 family phage protein</fullName>
    </recommendedName>
</protein>
<dbReference type="Proteomes" id="UP001243195">
    <property type="component" value="Unassembled WGS sequence"/>
</dbReference>
<evidence type="ECO:0000313" key="2">
    <source>
        <dbReference type="Proteomes" id="UP001243195"/>
    </source>
</evidence>
<dbReference type="RefSeq" id="WP_308955533.1">
    <property type="nucleotide sequence ID" value="NZ_JAVICY010000005.1"/>
</dbReference>